<gene>
    <name evidence="1" type="ORF">SAMN05443550_11584</name>
</gene>
<keyword evidence="2" id="KW-1185">Reference proteome</keyword>
<accession>A0A1H4HCZ7</accession>
<sequence>MEEIQLAGIFGNKICRVKLVRTNVYRVTADNVLTGHIKRENGGWMLEDVSGELLTAENVQLIGEKMDRRHR</sequence>
<dbReference type="AlphaFoldDB" id="A0A1H4HCZ7"/>
<dbReference type="Proteomes" id="UP000198850">
    <property type="component" value="Unassembled WGS sequence"/>
</dbReference>
<proteinExistence type="predicted"/>
<dbReference type="STRING" id="425514.SAMN05443550_11584"/>
<evidence type="ECO:0000313" key="1">
    <source>
        <dbReference type="EMBL" id="SEB19471.1"/>
    </source>
</evidence>
<dbReference type="OrthoDB" id="771046at2"/>
<reference evidence="1 2" key="1">
    <citation type="submission" date="2016-10" db="EMBL/GenBank/DDBJ databases">
        <authorList>
            <person name="de Groot N.N."/>
        </authorList>
    </citation>
    <scope>NUCLEOTIDE SEQUENCE [LARGE SCALE GENOMIC DNA]</scope>
    <source>
        <strain evidence="1 2">DSM 19033</strain>
    </source>
</reference>
<evidence type="ECO:0000313" key="2">
    <source>
        <dbReference type="Proteomes" id="UP000198850"/>
    </source>
</evidence>
<dbReference type="EMBL" id="FNRA01000015">
    <property type="protein sequence ID" value="SEB19471.1"/>
    <property type="molecule type" value="Genomic_DNA"/>
</dbReference>
<name>A0A1H4HCZ7_9SPHI</name>
<dbReference type="RefSeq" id="WP_090559829.1">
    <property type="nucleotide sequence ID" value="NZ_FNRA01000015.1"/>
</dbReference>
<protein>
    <submittedName>
        <fullName evidence="1">Uncharacterized protein</fullName>
    </submittedName>
</protein>
<organism evidence="1 2">
    <name type="scientific">Pedobacter hartonius</name>
    <dbReference type="NCBI Taxonomy" id="425514"/>
    <lineage>
        <taxon>Bacteria</taxon>
        <taxon>Pseudomonadati</taxon>
        <taxon>Bacteroidota</taxon>
        <taxon>Sphingobacteriia</taxon>
        <taxon>Sphingobacteriales</taxon>
        <taxon>Sphingobacteriaceae</taxon>
        <taxon>Pedobacter</taxon>
    </lineage>
</organism>